<keyword evidence="11" id="KW-0999">Mitochondrion inner membrane</keyword>
<evidence type="ECO:0000256" key="8">
    <source>
        <dbReference type="ARBA" id="ARBA00022516"/>
    </source>
</evidence>
<organism evidence="22">
    <name type="scientific">Nippostrongylus brasiliensis</name>
    <name type="common">Rat hookworm</name>
    <dbReference type="NCBI Taxonomy" id="27835"/>
    <lineage>
        <taxon>Eukaryota</taxon>
        <taxon>Metazoa</taxon>
        <taxon>Ecdysozoa</taxon>
        <taxon>Nematoda</taxon>
        <taxon>Chromadorea</taxon>
        <taxon>Rhabditida</taxon>
        <taxon>Rhabditina</taxon>
        <taxon>Rhabditomorpha</taxon>
        <taxon>Strongyloidea</taxon>
        <taxon>Heligmosomidae</taxon>
        <taxon>Nippostrongylus</taxon>
    </lineage>
</organism>
<dbReference type="OMA" id="HRLTEMT"/>
<evidence type="ECO:0000256" key="7">
    <source>
        <dbReference type="ARBA" id="ARBA00018337"/>
    </source>
</evidence>
<gene>
    <name evidence="20" type="ORF">NBR_LOCUS4582</name>
</gene>
<evidence type="ECO:0000256" key="16">
    <source>
        <dbReference type="ARBA" id="ARBA00023209"/>
    </source>
</evidence>
<comment type="pathway">
    <text evidence="4">Lipid metabolism.</text>
</comment>
<comment type="pathway">
    <text evidence="3">Phospholipid metabolism; CDP-diacylglycerol biosynthesis; CDP-diacylglycerol from sn-glycerol 3-phosphate: step 3/3.</text>
</comment>
<evidence type="ECO:0000256" key="19">
    <source>
        <dbReference type="ARBA" id="ARBA00031502"/>
    </source>
</evidence>
<dbReference type="GO" id="GO:0005743">
    <property type="term" value="C:mitochondrial inner membrane"/>
    <property type="evidence" value="ECO:0007669"/>
    <property type="project" value="UniProtKB-SubCell"/>
</dbReference>
<evidence type="ECO:0000256" key="9">
    <source>
        <dbReference type="ARBA" id="ARBA00022679"/>
    </source>
</evidence>
<dbReference type="AlphaFoldDB" id="A0A0N4XPX8"/>
<keyword evidence="13" id="KW-0443">Lipid metabolism</keyword>
<dbReference type="Pfam" id="PF09139">
    <property type="entry name" value="Tam41_Mmp37"/>
    <property type="match status" value="1"/>
</dbReference>
<keyword evidence="10" id="KW-0548">Nucleotidyltransferase</keyword>
<evidence type="ECO:0000256" key="6">
    <source>
        <dbReference type="ARBA" id="ARBA00012487"/>
    </source>
</evidence>
<comment type="cofactor">
    <cofactor evidence="1">
        <name>Mg(2+)</name>
        <dbReference type="ChEBI" id="CHEBI:18420"/>
    </cofactor>
</comment>
<evidence type="ECO:0000256" key="12">
    <source>
        <dbReference type="ARBA" id="ARBA00022842"/>
    </source>
</evidence>
<reference evidence="22" key="1">
    <citation type="submission" date="2017-02" db="UniProtKB">
        <authorList>
            <consortium name="WormBaseParasite"/>
        </authorList>
    </citation>
    <scope>IDENTIFICATION</scope>
</reference>
<keyword evidence="9" id="KW-0808">Transferase</keyword>
<evidence type="ECO:0000256" key="5">
    <source>
        <dbReference type="ARBA" id="ARBA00005458"/>
    </source>
</evidence>
<evidence type="ECO:0000256" key="11">
    <source>
        <dbReference type="ARBA" id="ARBA00022792"/>
    </source>
</evidence>
<evidence type="ECO:0000256" key="1">
    <source>
        <dbReference type="ARBA" id="ARBA00001946"/>
    </source>
</evidence>
<keyword evidence="16" id="KW-0594">Phospholipid biosynthesis</keyword>
<evidence type="ECO:0000313" key="21">
    <source>
        <dbReference type="Proteomes" id="UP000271162"/>
    </source>
</evidence>
<dbReference type="EMBL" id="UYSL01008922">
    <property type="protein sequence ID" value="VDL68171.1"/>
    <property type="molecule type" value="Genomic_DNA"/>
</dbReference>
<comment type="subcellular location">
    <subcellularLocation>
        <location evidence="2">Mitochondrion inner membrane</location>
        <topology evidence="2">Peripheral membrane protein</topology>
        <orientation evidence="2">Matrix side</orientation>
    </subcellularLocation>
</comment>
<evidence type="ECO:0000256" key="13">
    <source>
        <dbReference type="ARBA" id="ARBA00023098"/>
    </source>
</evidence>
<evidence type="ECO:0000256" key="18">
    <source>
        <dbReference type="ARBA" id="ARBA00029893"/>
    </source>
</evidence>
<comment type="similarity">
    <text evidence="5">Belongs to the TAM41 family.</text>
</comment>
<keyword evidence="12" id="KW-0460">Magnesium</keyword>
<sequence>MSLAEYEDLLHVLPLSSIEYAFAYGSGALQQQGENKADKMVDFILSTNDPVQFHAENIKKNPSHYSLLRYVGPKPLANFQTRIAARVYYNTHVWVGKRQMKYGVVATEDLNRDLLDWRWLYVSGRLHKPVLDSCYNVFYYCVFLVVRPTPSIKTNVEENRRCALQAALLLLPDSFTLEDLYQKIVSLSYSGDFRMYVGEDKDKVKKIVRGSMEELSNVYDPFLANDSKLVVQNKSVCR</sequence>
<dbReference type="PANTHER" id="PTHR13619">
    <property type="entry name" value="PHOSPHATIDATE CYTIDYLYLTRANSFERASE, MITOCHONDRIAL"/>
    <property type="match status" value="1"/>
</dbReference>
<dbReference type="InterPro" id="IPR015222">
    <property type="entry name" value="Tam41"/>
</dbReference>
<evidence type="ECO:0000313" key="22">
    <source>
        <dbReference type="WBParaSite" id="NBR_0000458001-mRNA-1"/>
    </source>
</evidence>
<evidence type="ECO:0000256" key="10">
    <source>
        <dbReference type="ARBA" id="ARBA00022695"/>
    </source>
</evidence>
<dbReference type="GO" id="GO:0016024">
    <property type="term" value="P:CDP-diacylglycerol biosynthetic process"/>
    <property type="evidence" value="ECO:0007669"/>
    <property type="project" value="UniProtKB-UniPathway"/>
</dbReference>
<dbReference type="Proteomes" id="UP000271162">
    <property type="component" value="Unassembled WGS sequence"/>
</dbReference>
<accession>A0A0N4XPX8</accession>
<keyword evidence="21" id="KW-1185">Reference proteome</keyword>
<evidence type="ECO:0000256" key="14">
    <source>
        <dbReference type="ARBA" id="ARBA00023128"/>
    </source>
</evidence>
<proteinExistence type="inferred from homology"/>
<evidence type="ECO:0000256" key="3">
    <source>
        <dbReference type="ARBA" id="ARBA00005119"/>
    </source>
</evidence>
<evidence type="ECO:0000256" key="4">
    <source>
        <dbReference type="ARBA" id="ARBA00005189"/>
    </source>
</evidence>
<keyword evidence="8" id="KW-0444">Lipid biosynthesis</keyword>
<evidence type="ECO:0000256" key="2">
    <source>
        <dbReference type="ARBA" id="ARBA00004443"/>
    </source>
</evidence>
<dbReference type="GO" id="GO:0032049">
    <property type="term" value="P:cardiolipin biosynthetic process"/>
    <property type="evidence" value="ECO:0007669"/>
    <property type="project" value="InterPro"/>
</dbReference>
<evidence type="ECO:0000313" key="20">
    <source>
        <dbReference type="EMBL" id="VDL68171.1"/>
    </source>
</evidence>
<name>A0A0N4XPX8_NIPBR</name>
<reference evidence="20 21" key="2">
    <citation type="submission" date="2018-11" db="EMBL/GenBank/DDBJ databases">
        <authorList>
            <consortium name="Pathogen Informatics"/>
        </authorList>
    </citation>
    <scope>NUCLEOTIDE SEQUENCE [LARGE SCALE GENOMIC DNA]</scope>
</reference>
<dbReference type="UniPathway" id="UPA00557">
    <property type="reaction ID" value="UER00614"/>
</dbReference>
<evidence type="ECO:0000256" key="15">
    <source>
        <dbReference type="ARBA" id="ARBA00023136"/>
    </source>
</evidence>
<dbReference type="EC" id="2.7.7.41" evidence="6"/>
<dbReference type="WBParaSite" id="NBR_0000458001-mRNA-1">
    <property type="protein sequence ID" value="NBR_0000458001-mRNA-1"/>
    <property type="gene ID" value="NBR_0000458001"/>
</dbReference>
<keyword evidence="17" id="KW-1208">Phospholipid metabolism</keyword>
<protein>
    <recommendedName>
        <fullName evidence="7">Phosphatidate cytidylyltransferase, mitochondrial</fullName>
        <ecNumber evidence="6">2.7.7.41</ecNumber>
    </recommendedName>
    <alternativeName>
        <fullName evidence="18">CDP-diacylglycerol synthase</fullName>
    </alternativeName>
    <alternativeName>
        <fullName evidence="19">Mitochondrial translocator assembly and maintenance protein 41 homolog</fullName>
    </alternativeName>
</protein>
<keyword evidence="15" id="KW-0472">Membrane</keyword>
<dbReference type="GO" id="GO:0004605">
    <property type="term" value="F:phosphatidate cytidylyltransferase activity"/>
    <property type="evidence" value="ECO:0007669"/>
    <property type="project" value="UniProtKB-EC"/>
</dbReference>
<dbReference type="STRING" id="27835.A0A0N4XPX8"/>
<keyword evidence="14" id="KW-0496">Mitochondrion</keyword>
<dbReference type="PANTHER" id="PTHR13619:SF0">
    <property type="entry name" value="PHOSPHATIDATE CYTIDYLYLTRANSFERASE, MITOCHONDRIAL"/>
    <property type="match status" value="1"/>
</dbReference>
<evidence type="ECO:0000256" key="17">
    <source>
        <dbReference type="ARBA" id="ARBA00023264"/>
    </source>
</evidence>